<evidence type="ECO:0000313" key="3">
    <source>
        <dbReference type="Proteomes" id="UP000279422"/>
    </source>
</evidence>
<comment type="similarity">
    <text evidence="1">Belongs to the UPF0161 family.</text>
</comment>
<name>A0A497E5M8_UNCAE</name>
<dbReference type="SMART" id="SM01234">
    <property type="entry name" value="Haemolytic"/>
    <property type="match status" value="1"/>
</dbReference>
<dbReference type="EMBL" id="QMPZ01000051">
    <property type="protein sequence ID" value="RLE09324.1"/>
    <property type="molecule type" value="Genomic_DNA"/>
</dbReference>
<evidence type="ECO:0000313" key="2">
    <source>
        <dbReference type="EMBL" id="RLE09324.1"/>
    </source>
</evidence>
<reference evidence="2 3" key="1">
    <citation type="submission" date="2018-06" db="EMBL/GenBank/DDBJ databases">
        <title>Extensive metabolic versatility and redundancy in microbially diverse, dynamic hydrothermal sediments.</title>
        <authorList>
            <person name="Dombrowski N."/>
            <person name="Teske A."/>
            <person name="Baker B.J."/>
        </authorList>
    </citation>
    <scope>NUCLEOTIDE SEQUENCE [LARGE SCALE GENOMIC DNA]</scope>
    <source>
        <strain evidence="2">B47_G16</strain>
    </source>
</reference>
<evidence type="ECO:0000256" key="1">
    <source>
        <dbReference type="HAMAP-Rule" id="MF_00386"/>
    </source>
</evidence>
<dbReference type="Proteomes" id="UP000279422">
    <property type="component" value="Unassembled WGS sequence"/>
</dbReference>
<comment type="function">
    <text evidence="1">Could be involved in insertion of integral membrane proteins into the membrane.</text>
</comment>
<dbReference type="NCBIfam" id="TIGR00278">
    <property type="entry name" value="membrane protein insertion efficiency factor YidD"/>
    <property type="match status" value="1"/>
</dbReference>
<keyword evidence="1" id="KW-1003">Cell membrane</keyword>
<dbReference type="PANTHER" id="PTHR33383:SF1">
    <property type="entry name" value="MEMBRANE PROTEIN INSERTION EFFICIENCY FACTOR-RELATED"/>
    <property type="match status" value="1"/>
</dbReference>
<comment type="caution">
    <text evidence="2">The sequence shown here is derived from an EMBL/GenBank/DDBJ whole genome shotgun (WGS) entry which is preliminary data.</text>
</comment>
<dbReference type="HAMAP" id="MF_00386">
    <property type="entry name" value="UPF0161_YidD"/>
    <property type="match status" value="1"/>
</dbReference>
<dbReference type="AlphaFoldDB" id="A0A497E5M8"/>
<sequence length="72" mass="8470">MKKVKKVGIMLISFYQRYISPLHPPCCRFYPTCSEYTRQAIEKYGLIKGIYLGMRRIMRCHPLNPGGYDPLK</sequence>
<accession>A0A497E5M8</accession>
<organism evidence="2 3">
    <name type="scientific">Aerophobetes bacterium</name>
    <dbReference type="NCBI Taxonomy" id="2030807"/>
    <lineage>
        <taxon>Bacteria</taxon>
        <taxon>Candidatus Aerophobota</taxon>
    </lineage>
</organism>
<keyword evidence="1" id="KW-0472">Membrane</keyword>
<comment type="subcellular location">
    <subcellularLocation>
        <location evidence="1">Cell membrane</location>
        <topology evidence="1">Peripheral membrane protein</topology>
        <orientation evidence="1">Cytoplasmic side</orientation>
    </subcellularLocation>
</comment>
<dbReference type="GO" id="GO:0005886">
    <property type="term" value="C:plasma membrane"/>
    <property type="evidence" value="ECO:0007669"/>
    <property type="project" value="UniProtKB-SubCell"/>
</dbReference>
<protein>
    <recommendedName>
        <fullName evidence="1">Putative membrane protein insertion efficiency factor</fullName>
    </recommendedName>
</protein>
<dbReference type="Pfam" id="PF01809">
    <property type="entry name" value="YidD"/>
    <property type="match status" value="1"/>
</dbReference>
<dbReference type="InterPro" id="IPR002696">
    <property type="entry name" value="Membr_insert_effic_factor_YidD"/>
</dbReference>
<proteinExistence type="inferred from homology"/>
<gene>
    <name evidence="2" type="ORF">DRJ00_04510</name>
</gene>
<dbReference type="PANTHER" id="PTHR33383">
    <property type="entry name" value="MEMBRANE PROTEIN INSERTION EFFICIENCY FACTOR-RELATED"/>
    <property type="match status" value="1"/>
</dbReference>